<gene>
    <name evidence="1" type="ORF">SB6422_00181</name>
</gene>
<dbReference type="Proteomes" id="UP000317374">
    <property type="component" value="Unassembled WGS sequence"/>
</dbReference>
<evidence type="ECO:0000313" key="2">
    <source>
        <dbReference type="Proteomes" id="UP000317374"/>
    </source>
</evidence>
<dbReference type="EMBL" id="CABGGW010000001">
    <property type="protein sequence ID" value="VUS22430.1"/>
    <property type="molecule type" value="Genomic_DNA"/>
</dbReference>
<sequence>MDGACVRQVARSGNRHLRRVANDAAVIQIAKAINDSNIFSGNSTRIFHFACGNQLGHVTLTSNGVFIN</sequence>
<dbReference type="AlphaFoldDB" id="A0A564GMP3"/>
<name>A0A564GMP3_9ENTR</name>
<proteinExistence type="predicted"/>
<evidence type="ECO:0000313" key="1">
    <source>
        <dbReference type="EMBL" id="VUS22430.1"/>
    </source>
</evidence>
<reference evidence="1 2" key="1">
    <citation type="submission" date="2019-07" db="EMBL/GenBank/DDBJ databases">
        <authorList>
            <person name="Brisse S."/>
            <person name="Rodrigues C."/>
            <person name="Thorpe H."/>
        </authorList>
    </citation>
    <scope>NUCLEOTIDE SEQUENCE [LARGE SCALE GENOMIC DNA]</scope>
    <source>
        <strain evidence="1">SB6422</strain>
    </source>
</reference>
<organism evidence="1 2">
    <name type="scientific">Klebsiella huaxiensis</name>
    <dbReference type="NCBI Taxonomy" id="2153354"/>
    <lineage>
        <taxon>Bacteria</taxon>
        <taxon>Pseudomonadati</taxon>
        <taxon>Pseudomonadota</taxon>
        <taxon>Gammaproteobacteria</taxon>
        <taxon>Enterobacterales</taxon>
        <taxon>Enterobacteriaceae</taxon>
        <taxon>Klebsiella/Raoultella group</taxon>
        <taxon>Klebsiella</taxon>
    </lineage>
</organism>
<protein>
    <submittedName>
        <fullName evidence="1">Uncharacterized protein</fullName>
    </submittedName>
</protein>
<accession>A0A564GMP3</accession>